<keyword evidence="1" id="KW-0812">Transmembrane</keyword>
<feature type="transmembrane region" description="Helical" evidence="1">
    <location>
        <begin position="168"/>
        <end position="185"/>
    </location>
</feature>
<protein>
    <submittedName>
        <fullName evidence="3">Uncharacterized protein</fullName>
    </submittedName>
</protein>
<reference evidence="2 4" key="2">
    <citation type="journal article" date="2018" name="Microb. Genom.">
        <title>Deciphering the unexplored Leptospira diversity from soils uncovers genomic evolution to virulence.</title>
        <authorList>
            <person name="Thibeaux R."/>
            <person name="Iraola G."/>
            <person name="Ferres I."/>
            <person name="Bierque E."/>
            <person name="Girault D."/>
            <person name="Soupe-Gilbert M.E."/>
            <person name="Picardeau M."/>
            <person name="Goarant C."/>
        </authorList>
    </citation>
    <scope>NUCLEOTIDE SEQUENCE [LARGE SCALE GENOMIC DNA]</scope>
    <source>
        <strain evidence="2 4">ATI7-C-A5</strain>
    </source>
</reference>
<reference evidence="3" key="1">
    <citation type="submission" date="2017-07" db="EMBL/GenBank/DDBJ databases">
        <title>Leptospira spp. isolated from tropical soils.</title>
        <authorList>
            <person name="Thibeaux R."/>
            <person name="Iraola G."/>
            <person name="Ferres I."/>
            <person name="Bierque E."/>
            <person name="Girault D."/>
            <person name="Soupe-Gilbert M.-E."/>
            <person name="Picardeau M."/>
            <person name="Goarant C."/>
        </authorList>
    </citation>
    <scope>NUCLEOTIDE SEQUENCE [LARGE SCALE GENOMIC DNA]</scope>
    <source>
        <strain evidence="3">ATI7-C-A5</strain>
    </source>
</reference>
<dbReference type="OrthoDB" id="343626at2"/>
<evidence type="ECO:0000313" key="3">
    <source>
        <dbReference type="EMBL" id="PJZ91775.1"/>
    </source>
</evidence>
<evidence type="ECO:0000313" key="2">
    <source>
        <dbReference type="EMBL" id="MDV6235864.1"/>
    </source>
</evidence>
<dbReference type="AlphaFoldDB" id="A0A2N0B5E9"/>
<keyword evidence="1" id="KW-0472">Membrane</keyword>
<feature type="transmembrane region" description="Helical" evidence="1">
    <location>
        <begin position="116"/>
        <end position="138"/>
    </location>
</feature>
<keyword evidence="4" id="KW-1185">Reference proteome</keyword>
<keyword evidence="1" id="KW-1133">Transmembrane helix</keyword>
<evidence type="ECO:0000256" key="1">
    <source>
        <dbReference type="SAM" id="Phobius"/>
    </source>
</evidence>
<comment type="caution">
    <text evidence="3">The sequence shown here is derived from an EMBL/GenBank/DDBJ whole genome shotgun (WGS) entry which is preliminary data.</text>
</comment>
<dbReference type="EMBL" id="NPEF02000011">
    <property type="protein sequence ID" value="MDV6235864.1"/>
    <property type="molecule type" value="Genomic_DNA"/>
</dbReference>
<gene>
    <name evidence="2" type="ORF">CH379_009530</name>
    <name evidence="3" type="ORF">CH379_16765</name>
</gene>
<feature type="transmembrane region" description="Helical" evidence="1">
    <location>
        <begin position="86"/>
        <end position="104"/>
    </location>
</feature>
<sequence>MSDYLLVTRAGFFRKSDPFLPDILTSVLSLAGILFFGSVPLWICYGIVLTACFVYQYTIVKRTVYPLKWTVHTGIFVLFMPLHPGTILWAVLAGVAGIFLYSPLENRLRIQLPLSLVQILLFLLFYLLLPAADIFSGLTSGSLESFRNESISDQFSVLSFAREGYSPWRFSVLESAGPFSILLFIPAFLKRPVSFSIPAVFGIGLISGIGPLAGEFFPVILSVWTGFAILFASPGRNLHTASTFSWISVVATAALFYVIQALLSFPLPLFSYAVFYFFIEASLIRIFLGSRVDNFGQPG</sequence>
<organism evidence="3">
    <name type="scientific">Leptospira ellisii</name>
    <dbReference type="NCBI Taxonomy" id="2023197"/>
    <lineage>
        <taxon>Bacteria</taxon>
        <taxon>Pseudomonadati</taxon>
        <taxon>Spirochaetota</taxon>
        <taxon>Spirochaetia</taxon>
        <taxon>Leptospirales</taxon>
        <taxon>Leptospiraceae</taxon>
        <taxon>Leptospira</taxon>
    </lineage>
</organism>
<feature type="transmembrane region" description="Helical" evidence="1">
    <location>
        <begin position="269"/>
        <end position="288"/>
    </location>
</feature>
<feature type="transmembrane region" description="Helical" evidence="1">
    <location>
        <begin position="216"/>
        <end position="232"/>
    </location>
</feature>
<proteinExistence type="predicted"/>
<reference evidence="2" key="3">
    <citation type="submission" date="2023-10" db="EMBL/GenBank/DDBJ databases">
        <authorList>
            <person name="Picardeau M."/>
            <person name="Thibeaux R."/>
        </authorList>
    </citation>
    <scope>NUCLEOTIDE SEQUENCE</scope>
    <source>
        <strain evidence="2">ATI7-C-A5</strain>
    </source>
</reference>
<feature type="transmembrane region" description="Helical" evidence="1">
    <location>
        <begin position="244"/>
        <end position="263"/>
    </location>
</feature>
<feature type="transmembrane region" description="Helical" evidence="1">
    <location>
        <begin position="23"/>
        <end position="56"/>
    </location>
</feature>
<accession>A0A2N0B5E9</accession>
<name>A0A2N0B5E9_9LEPT</name>
<dbReference type="RefSeq" id="WP_100765559.1">
    <property type="nucleotide sequence ID" value="NZ_NPEF02000011.1"/>
</dbReference>
<evidence type="ECO:0000313" key="4">
    <source>
        <dbReference type="Proteomes" id="UP000232122"/>
    </source>
</evidence>
<dbReference type="Proteomes" id="UP000232122">
    <property type="component" value="Unassembled WGS sequence"/>
</dbReference>
<dbReference type="EMBL" id="NPEF01000217">
    <property type="protein sequence ID" value="PJZ91775.1"/>
    <property type="molecule type" value="Genomic_DNA"/>
</dbReference>